<reference evidence="11" key="1">
    <citation type="submission" date="2020-10" db="EMBL/GenBank/DDBJ databases">
        <authorList>
            <person name="Roach M.J.R."/>
        </authorList>
    </citation>
    <scope>NUCLEOTIDE SEQUENCE</scope>
    <source>
        <strain evidence="11">CBS 1945</strain>
    </source>
</reference>
<evidence type="ECO:0000256" key="9">
    <source>
        <dbReference type="SAM" id="Phobius"/>
    </source>
</evidence>
<evidence type="ECO:0000313" key="12">
    <source>
        <dbReference type="Proteomes" id="UP000662931"/>
    </source>
</evidence>
<evidence type="ECO:0000313" key="11">
    <source>
        <dbReference type="EMBL" id="QPG77121.1"/>
    </source>
</evidence>
<evidence type="ECO:0000256" key="8">
    <source>
        <dbReference type="SAM" id="MobiDB-lite"/>
    </source>
</evidence>
<feature type="transmembrane region" description="Helical" evidence="9">
    <location>
        <begin position="379"/>
        <end position="399"/>
    </location>
</feature>
<keyword evidence="12" id="KW-1185">Reference proteome</keyword>
<dbReference type="OrthoDB" id="6133115at2759"/>
<comment type="similarity">
    <text evidence="2 7">Belongs to the major facilitator superfamily. Sugar transporter (TC 2.A.1.1) family.</text>
</comment>
<dbReference type="Pfam" id="PF00083">
    <property type="entry name" value="Sugar_tr"/>
    <property type="match status" value="1"/>
</dbReference>
<dbReference type="SUPFAM" id="SSF103473">
    <property type="entry name" value="MFS general substrate transporter"/>
    <property type="match status" value="1"/>
</dbReference>
<feature type="transmembrane region" description="Helical" evidence="9">
    <location>
        <begin position="174"/>
        <end position="200"/>
    </location>
</feature>
<comment type="subcellular location">
    <subcellularLocation>
        <location evidence="1">Membrane</location>
        <topology evidence="1">Multi-pass membrane protein</topology>
    </subcellularLocation>
</comment>
<keyword evidence="5 9" id="KW-1133">Transmembrane helix</keyword>
<dbReference type="GO" id="GO:0016020">
    <property type="term" value="C:membrane"/>
    <property type="evidence" value="ECO:0007669"/>
    <property type="project" value="UniProtKB-SubCell"/>
</dbReference>
<evidence type="ECO:0000259" key="10">
    <source>
        <dbReference type="PROSITE" id="PS50850"/>
    </source>
</evidence>
<evidence type="ECO:0000256" key="2">
    <source>
        <dbReference type="ARBA" id="ARBA00010992"/>
    </source>
</evidence>
<protein>
    <recommendedName>
        <fullName evidence="10">Major facilitator superfamily (MFS) profile domain-containing protein</fullName>
    </recommendedName>
</protein>
<keyword evidence="4 9" id="KW-0812">Transmembrane</keyword>
<sequence>MSSPDLVNPSDSENSVHSNVDEQPGEKNSPYDDLTSKNERNDAIYTIKEVLPDWGGKKWYRVRHIQKLSLMIFIISLTSTNNGYDGSMFNGLYAMSSFNNAIGNVSGATLGALTNGMVFGCFITFPFAQWMIDNLGRKMSLHIANIVMVVGVIIQSFSGAWIKSMPADYAKKDIFGMLLGARIILGAGNNIGVVAAPTLISELSYPTHRDTCTTFYNCCWYLGATIASWVSYGTRNIHNDWSWRAVTVIQGLFPLLQSLLIPFLVAESPRYLISKGKFDQAKSVLREYHAGNDPEGEALVDYEMMEIQLAIDQEREVSKHFSYRDFIKTKANKKRLWLLVWTAIFMQLSGNGLVSYYLAKVLDSIGITSESEQLVVNGGLMIYNLGVSVLVAFFVIPYVKRRHAFNACLIGMLICYIVWTILSAINQQRNFNDKPLAQGVLAMIFLFNAFYNLGLNGLPATYITEVLPFSLRAGGVNLFQIVQQVVSVYNGFVNSIAMDAIEWKYYIVYCCWLGVECVVCYFTFIETSGRTLEEVAEILGDGSAGMRETSGIAALEAERGQSKEIKAKHVENA</sequence>
<feature type="transmembrane region" description="Helical" evidence="9">
    <location>
        <begin position="243"/>
        <end position="265"/>
    </location>
</feature>
<feature type="transmembrane region" description="Helical" evidence="9">
    <location>
        <begin position="212"/>
        <end position="231"/>
    </location>
</feature>
<gene>
    <name evidence="11" type="ORF">FOA43_004525</name>
</gene>
<dbReference type="PROSITE" id="PS50850">
    <property type="entry name" value="MFS"/>
    <property type="match status" value="1"/>
</dbReference>
<dbReference type="Gene3D" id="1.20.1250.20">
    <property type="entry name" value="MFS general substrate transporter like domains"/>
    <property type="match status" value="1"/>
</dbReference>
<evidence type="ECO:0000256" key="7">
    <source>
        <dbReference type="RuleBase" id="RU003346"/>
    </source>
</evidence>
<feature type="transmembrane region" description="Helical" evidence="9">
    <location>
        <begin position="68"/>
        <end position="84"/>
    </location>
</feature>
<feature type="transmembrane region" description="Helical" evidence="9">
    <location>
        <begin position="506"/>
        <end position="524"/>
    </location>
</feature>
<dbReference type="GO" id="GO:0005351">
    <property type="term" value="F:carbohydrate:proton symporter activity"/>
    <property type="evidence" value="ECO:0007669"/>
    <property type="project" value="TreeGrafter"/>
</dbReference>
<dbReference type="PANTHER" id="PTHR48022">
    <property type="entry name" value="PLASTIDIC GLUCOSE TRANSPORTER 4"/>
    <property type="match status" value="1"/>
</dbReference>
<keyword evidence="3 7" id="KW-0813">Transport</keyword>
<dbReference type="KEGG" id="bnn:FOA43_004525"/>
<dbReference type="EMBL" id="CP064815">
    <property type="protein sequence ID" value="QPG77121.1"/>
    <property type="molecule type" value="Genomic_DNA"/>
</dbReference>
<evidence type="ECO:0000256" key="4">
    <source>
        <dbReference type="ARBA" id="ARBA00022692"/>
    </source>
</evidence>
<dbReference type="InterPro" id="IPR020846">
    <property type="entry name" value="MFS_dom"/>
</dbReference>
<proteinExistence type="inferred from homology"/>
<feature type="region of interest" description="Disordered" evidence="8">
    <location>
        <begin position="1"/>
        <end position="36"/>
    </location>
</feature>
<feature type="compositionally biased region" description="Polar residues" evidence="8">
    <location>
        <begin position="1"/>
        <end position="18"/>
    </location>
</feature>
<organism evidence="11 12">
    <name type="scientific">Eeniella nana</name>
    <name type="common">Yeast</name>
    <name type="synonym">Brettanomyces nanus</name>
    <dbReference type="NCBI Taxonomy" id="13502"/>
    <lineage>
        <taxon>Eukaryota</taxon>
        <taxon>Fungi</taxon>
        <taxon>Dikarya</taxon>
        <taxon>Ascomycota</taxon>
        <taxon>Saccharomycotina</taxon>
        <taxon>Pichiomycetes</taxon>
        <taxon>Pichiales</taxon>
        <taxon>Pichiaceae</taxon>
        <taxon>Brettanomyces</taxon>
    </lineage>
</organism>
<keyword evidence="6 9" id="KW-0472">Membrane</keyword>
<evidence type="ECO:0000256" key="5">
    <source>
        <dbReference type="ARBA" id="ARBA00022989"/>
    </source>
</evidence>
<feature type="transmembrane region" description="Helical" evidence="9">
    <location>
        <begin position="104"/>
        <end position="128"/>
    </location>
</feature>
<dbReference type="RefSeq" id="XP_038780686.1">
    <property type="nucleotide sequence ID" value="XM_038924758.1"/>
</dbReference>
<feature type="transmembrane region" description="Helical" evidence="9">
    <location>
        <begin position="436"/>
        <end position="454"/>
    </location>
</feature>
<evidence type="ECO:0000256" key="3">
    <source>
        <dbReference type="ARBA" id="ARBA00022448"/>
    </source>
</evidence>
<dbReference type="InterPro" id="IPR005828">
    <property type="entry name" value="MFS_sugar_transport-like"/>
</dbReference>
<dbReference type="InterPro" id="IPR036259">
    <property type="entry name" value="MFS_trans_sf"/>
</dbReference>
<name>A0A875S697_EENNA</name>
<dbReference type="PANTHER" id="PTHR48022:SF24">
    <property type="entry name" value="HEXOSE TRANSPORTER PROTEIN (AFU_ORTHOLOGUE AFUA_8G04480)"/>
    <property type="match status" value="1"/>
</dbReference>
<dbReference type="AlphaFoldDB" id="A0A875S697"/>
<evidence type="ECO:0000256" key="1">
    <source>
        <dbReference type="ARBA" id="ARBA00004141"/>
    </source>
</evidence>
<accession>A0A875S697</accession>
<dbReference type="InterPro" id="IPR050360">
    <property type="entry name" value="MFS_Sugar_Transporters"/>
</dbReference>
<dbReference type="NCBIfam" id="TIGR00879">
    <property type="entry name" value="SP"/>
    <property type="match status" value="1"/>
</dbReference>
<feature type="domain" description="Major facilitator superfamily (MFS) profile" evidence="10">
    <location>
        <begin position="71"/>
        <end position="528"/>
    </location>
</feature>
<feature type="transmembrane region" description="Helical" evidence="9">
    <location>
        <begin position="140"/>
        <end position="162"/>
    </location>
</feature>
<feature type="transmembrane region" description="Helical" evidence="9">
    <location>
        <begin position="404"/>
        <end position="424"/>
    </location>
</feature>
<dbReference type="GeneID" id="62197925"/>
<feature type="transmembrane region" description="Helical" evidence="9">
    <location>
        <begin position="336"/>
        <end position="359"/>
    </location>
</feature>
<dbReference type="Proteomes" id="UP000662931">
    <property type="component" value="Chromosome 4"/>
</dbReference>
<evidence type="ECO:0000256" key="6">
    <source>
        <dbReference type="ARBA" id="ARBA00023136"/>
    </source>
</evidence>
<dbReference type="FunFam" id="1.20.1250.20:FF:000134">
    <property type="entry name" value="MFS sugar transporter protein"/>
    <property type="match status" value="1"/>
</dbReference>
<dbReference type="InterPro" id="IPR003663">
    <property type="entry name" value="Sugar/inositol_transpt"/>
</dbReference>